<organism evidence="5 6">
    <name type="scientific">Channa argus</name>
    <name type="common">Northern snakehead</name>
    <name type="synonym">Ophicephalus argus</name>
    <dbReference type="NCBI Taxonomy" id="215402"/>
    <lineage>
        <taxon>Eukaryota</taxon>
        <taxon>Metazoa</taxon>
        <taxon>Chordata</taxon>
        <taxon>Craniata</taxon>
        <taxon>Vertebrata</taxon>
        <taxon>Euteleostomi</taxon>
        <taxon>Actinopterygii</taxon>
        <taxon>Neopterygii</taxon>
        <taxon>Teleostei</taxon>
        <taxon>Neoteleostei</taxon>
        <taxon>Acanthomorphata</taxon>
        <taxon>Anabantaria</taxon>
        <taxon>Anabantiformes</taxon>
        <taxon>Channoidei</taxon>
        <taxon>Channidae</taxon>
        <taxon>Channa</taxon>
    </lineage>
</organism>
<dbReference type="InterPro" id="IPR007110">
    <property type="entry name" value="Ig-like_dom"/>
</dbReference>
<dbReference type="GO" id="GO:0005886">
    <property type="term" value="C:plasma membrane"/>
    <property type="evidence" value="ECO:0007669"/>
    <property type="project" value="TreeGrafter"/>
</dbReference>
<gene>
    <name evidence="5" type="ORF">EXN66_Car016553</name>
</gene>
<name>A0A6G1QE90_CHAAH</name>
<keyword evidence="2" id="KW-0391">Immunity</keyword>
<dbReference type="Gene3D" id="2.60.40.10">
    <property type="entry name" value="Immunoglobulins"/>
    <property type="match status" value="1"/>
</dbReference>
<dbReference type="InterPro" id="IPR013106">
    <property type="entry name" value="Ig_V-set"/>
</dbReference>
<dbReference type="GO" id="GO:0007166">
    <property type="term" value="P:cell surface receptor signaling pathway"/>
    <property type="evidence" value="ECO:0007669"/>
    <property type="project" value="TreeGrafter"/>
</dbReference>
<dbReference type="InterPro" id="IPR013783">
    <property type="entry name" value="Ig-like_fold"/>
</dbReference>
<dbReference type="SUPFAM" id="SSF48726">
    <property type="entry name" value="Immunoglobulin"/>
    <property type="match status" value="1"/>
</dbReference>
<evidence type="ECO:0000313" key="6">
    <source>
        <dbReference type="Proteomes" id="UP000503349"/>
    </source>
</evidence>
<dbReference type="AlphaFoldDB" id="A0A6G1QE90"/>
<dbReference type="Pfam" id="PF07686">
    <property type="entry name" value="V-set"/>
    <property type="match status" value="1"/>
</dbReference>
<dbReference type="EMBL" id="CM015727">
    <property type="protein sequence ID" value="KAF3700865.1"/>
    <property type="molecule type" value="Genomic_DNA"/>
</dbReference>
<dbReference type="PANTHER" id="PTHR23268:SF102">
    <property type="entry name" value="IMMUNOGLOBULIN V-SET DOMAIN-CONTAINING PROTEIN"/>
    <property type="match status" value="1"/>
</dbReference>
<feature type="signal peptide" evidence="3">
    <location>
        <begin position="1"/>
        <end position="22"/>
    </location>
</feature>
<dbReference type="InterPro" id="IPR050413">
    <property type="entry name" value="TCR_beta_variable"/>
</dbReference>
<evidence type="ECO:0000256" key="2">
    <source>
        <dbReference type="ARBA" id="ARBA00022859"/>
    </source>
</evidence>
<dbReference type="Proteomes" id="UP000503349">
    <property type="component" value="Chromosome 16"/>
</dbReference>
<feature type="domain" description="Ig-like" evidence="4">
    <location>
        <begin position="23"/>
        <end position="130"/>
    </location>
</feature>
<dbReference type="GO" id="GO:0002376">
    <property type="term" value="P:immune system process"/>
    <property type="evidence" value="ECO:0007669"/>
    <property type="project" value="UniProtKB-KW"/>
</dbReference>
<keyword evidence="1 3" id="KW-0732">Signal</keyword>
<feature type="chain" id="PRO_5026277065" evidence="3">
    <location>
        <begin position="23"/>
        <end position="164"/>
    </location>
</feature>
<protein>
    <submittedName>
        <fullName evidence="5">Ig heavy chain V region 3</fullName>
    </submittedName>
</protein>
<evidence type="ECO:0000256" key="1">
    <source>
        <dbReference type="ARBA" id="ARBA00022729"/>
    </source>
</evidence>
<proteinExistence type="predicted"/>
<sequence length="164" mass="18477">MTTQILLTFAVLSLWLQGVCLGVEVHQTPSALLRRPGDKVQLVCSHEKTDYVLMQWYQKSPGDQTLKRIGHVYYSNIEHEKSFQNHFNITGDLSGQTAKNGSLFIVDLKAPEHTAVYYCAASYAHRQHIPSTLHKNSETSLINSDGFDVEVDQTPPIQLGVFYL</sequence>
<dbReference type="PROSITE" id="PS50835">
    <property type="entry name" value="IG_LIKE"/>
    <property type="match status" value="1"/>
</dbReference>
<reference evidence="6" key="2">
    <citation type="submission" date="2019-02" db="EMBL/GenBank/DDBJ databases">
        <title>Opniocepnalus argus Var Kimnra genome.</title>
        <authorList>
            <person name="Zhou C."/>
            <person name="Xiao S."/>
        </authorList>
    </citation>
    <scope>NUCLEOTIDE SEQUENCE [LARGE SCALE GENOMIC DNA]</scope>
</reference>
<dbReference type="InterPro" id="IPR036179">
    <property type="entry name" value="Ig-like_dom_sf"/>
</dbReference>
<evidence type="ECO:0000256" key="3">
    <source>
        <dbReference type="SAM" id="SignalP"/>
    </source>
</evidence>
<dbReference type="PANTHER" id="PTHR23268">
    <property type="entry name" value="T-CELL RECEPTOR BETA CHAIN"/>
    <property type="match status" value="1"/>
</dbReference>
<reference evidence="5 6" key="1">
    <citation type="submission" date="2019-02" db="EMBL/GenBank/DDBJ databases">
        <title>Opniocepnalus argus genome.</title>
        <authorList>
            <person name="Zhou C."/>
            <person name="Xiao S."/>
        </authorList>
    </citation>
    <scope>NUCLEOTIDE SEQUENCE [LARGE SCALE GENOMIC DNA]</scope>
    <source>
        <strain evidence="5">OARG1902GOOAL</strain>
        <tissue evidence="5">Muscle</tissue>
    </source>
</reference>
<evidence type="ECO:0000313" key="5">
    <source>
        <dbReference type="EMBL" id="KAF3700865.1"/>
    </source>
</evidence>
<accession>A0A6G1QE90</accession>
<evidence type="ECO:0000259" key="4">
    <source>
        <dbReference type="PROSITE" id="PS50835"/>
    </source>
</evidence>
<keyword evidence="6" id="KW-1185">Reference proteome</keyword>